<organism evidence="4 5">
    <name type="scientific">Aphanomyces euteiches</name>
    <dbReference type="NCBI Taxonomy" id="100861"/>
    <lineage>
        <taxon>Eukaryota</taxon>
        <taxon>Sar</taxon>
        <taxon>Stramenopiles</taxon>
        <taxon>Oomycota</taxon>
        <taxon>Saprolegniomycetes</taxon>
        <taxon>Saprolegniales</taxon>
        <taxon>Verrucalvaceae</taxon>
        <taxon>Aphanomyces</taxon>
    </lineage>
</organism>
<keyword evidence="2" id="KW-0472">Membrane</keyword>
<feature type="compositionally biased region" description="Basic and acidic residues" evidence="1">
    <location>
        <begin position="258"/>
        <end position="270"/>
    </location>
</feature>
<evidence type="ECO:0000256" key="1">
    <source>
        <dbReference type="SAM" id="MobiDB-lite"/>
    </source>
</evidence>
<dbReference type="VEuPathDB" id="FungiDB:AeMF1_004651"/>
<evidence type="ECO:0000256" key="2">
    <source>
        <dbReference type="SAM" id="Phobius"/>
    </source>
</evidence>
<accession>A0A6G0WGP6</accession>
<keyword evidence="2" id="KW-0812">Transmembrane</keyword>
<keyword evidence="3" id="KW-0732">Signal</keyword>
<keyword evidence="2" id="KW-1133">Transmembrane helix</keyword>
<evidence type="ECO:0000256" key="3">
    <source>
        <dbReference type="SAM" id="SignalP"/>
    </source>
</evidence>
<evidence type="ECO:0000313" key="4">
    <source>
        <dbReference type="EMBL" id="KAF0726316.1"/>
    </source>
</evidence>
<evidence type="ECO:0000313" key="5">
    <source>
        <dbReference type="Proteomes" id="UP000481153"/>
    </source>
</evidence>
<sequence>MSAILILCALLVLVFADATSVKTTNGFPSTSLPWHSSAIITATPSQTIDTIAPAFLQSQLLVTTTTPTTGTTTPTIVRSTPTVTATTPTTATTAVPTIARSTPNVTTTTPTTAATAPTIVRSIRTVTTTIQTTTTTVPTPTIVRSTPTVTTTTPTTATTAPTIARSTLTVTTTTPCPVSVDTNGYRVKEGREVGWESRLLMFVLGAATFVIMALLWWYVKQRRANVQCKNTDKHQVVNTPTVSNYGVHMTPVTYENDSDTRDSKSSSEWL</sequence>
<feature type="transmembrane region" description="Helical" evidence="2">
    <location>
        <begin position="199"/>
        <end position="219"/>
    </location>
</feature>
<dbReference type="AlphaFoldDB" id="A0A6G0WGP6"/>
<feature type="region of interest" description="Disordered" evidence="1">
    <location>
        <begin position="251"/>
        <end position="270"/>
    </location>
</feature>
<dbReference type="EMBL" id="VJMJ01000219">
    <property type="protein sequence ID" value="KAF0726316.1"/>
    <property type="molecule type" value="Genomic_DNA"/>
</dbReference>
<comment type="caution">
    <text evidence="4">The sequence shown here is derived from an EMBL/GenBank/DDBJ whole genome shotgun (WGS) entry which is preliminary data.</text>
</comment>
<feature type="signal peptide" evidence="3">
    <location>
        <begin position="1"/>
        <end position="16"/>
    </location>
</feature>
<dbReference type="Proteomes" id="UP000481153">
    <property type="component" value="Unassembled WGS sequence"/>
</dbReference>
<proteinExistence type="predicted"/>
<name>A0A6G0WGP6_9STRA</name>
<keyword evidence="5" id="KW-1185">Reference proteome</keyword>
<gene>
    <name evidence="4" type="ORF">Ae201684_015431</name>
</gene>
<reference evidence="4 5" key="1">
    <citation type="submission" date="2019-07" db="EMBL/GenBank/DDBJ databases">
        <title>Genomics analysis of Aphanomyces spp. identifies a new class of oomycete effector associated with host adaptation.</title>
        <authorList>
            <person name="Gaulin E."/>
        </authorList>
    </citation>
    <scope>NUCLEOTIDE SEQUENCE [LARGE SCALE GENOMIC DNA]</scope>
    <source>
        <strain evidence="4 5">ATCC 201684</strain>
    </source>
</reference>
<protein>
    <submittedName>
        <fullName evidence="4">Uncharacterized protein</fullName>
    </submittedName>
</protein>
<feature type="chain" id="PRO_5026294014" evidence="3">
    <location>
        <begin position="17"/>
        <end position="270"/>
    </location>
</feature>